<evidence type="ECO:0000256" key="9">
    <source>
        <dbReference type="ARBA" id="ARBA00049535"/>
    </source>
</evidence>
<dbReference type="InterPro" id="IPR029099">
    <property type="entry name" value="Pribosyltran_N"/>
</dbReference>
<dbReference type="EC" id="2.7.6.1" evidence="1"/>
<dbReference type="CDD" id="cd06223">
    <property type="entry name" value="PRTases_typeI"/>
    <property type="match status" value="1"/>
</dbReference>
<dbReference type="GO" id="GO:0016301">
    <property type="term" value="F:kinase activity"/>
    <property type="evidence" value="ECO:0007669"/>
    <property type="project" value="UniProtKB-KW"/>
</dbReference>
<evidence type="ECO:0000256" key="7">
    <source>
        <dbReference type="ARBA" id="ARBA00022840"/>
    </source>
</evidence>
<dbReference type="Gene3D" id="3.40.50.2020">
    <property type="match status" value="2"/>
</dbReference>
<evidence type="ECO:0000313" key="11">
    <source>
        <dbReference type="EMBL" id="BCX87638.1"/>
    </source>
</evidence>
<sequence length="340" mass="37075">MTDNAPNTFEETVMDTLCLFALAGSRDLGRRIAARLGIEPACHEERRFEDGEHKLRPLQSVRGRPVVVLSSLHSDPDLGVNDKIMRLALFCGALRDASAREITLLLPYLAYARKDRRTKPRDPVSLRYLAAMLEAVGADRVVTLEVHNPAAFQNAFRIVTEHLPAAALLVPHVAGPLRQAARIVVVSPDTGGYKRAQDFRQRLERSLGREIDSAFVEKLRSGGELQHGRLVGDVKGATVLIVDDLIVTGRTLIHAARTCKQAGAVQVTAVAAHGLFDASANAALADTALDRIVVSDSVPPWRLENPAVAVKLETVDSSPFFAEAVRRIHADESLNDWLDG</sequence>
<dbReference type="EMBL" id="AP024718">
    <property type="protein sequence ID" value="BCX87638.1"/>
    <property type="molecule type" value="Genomic_DNA"/>
</dbReference>
<dbReference type="GO" id="GO:0002189">
    <property type="term" value="C:ribose phosphate diphosphokinase complex"/>
    <property type="evidence" value="ECO:0007669"/>
    <property type="project" value="TreeGrafter"/>
</dbReference>
<keyword evidence="12" id="KW-1185">Reference proteome</keyword>
<dbReference type="SUPFAM" id="SSF53271">
    <property type="entry name" value="PRTase-like"/>
    <property type="match status" value="2"/>
</dbReference>
<dbReference type="Pfam" id="PF14572">
    <property type="entry name" value="Pribosyl_synth"/>
    <property type="match status" value="1"/>
</dbReference>
<keyword evidence="7" id="KW-0067">ATP-binding</keyword>
<dbReference type="GO" id="GO:0000287">
    <property type="term" value="F:magnesium ion binding"/>
    <property type="evidence" value="ECO:0007669"/>
    <property type="project" value="InterPro"/>
</dbReference>
<keyword evidence="5" id="KW-0547">Nucleotide-binding</keyword>
<gene>
    <name evidence="11" type="ORF">MIN45_P0005</name>
</gene>
<keyword evidence="2 11" id="KW-0808">Transferase</keyword>
<name>A0AAU9CBM9_9GAMM</name>
<comment type="catalytic activity">
    <reaction evidence="9">
        <text>D-ribose 5-phosphate + ATP = 5-phospho-alpha-D-ribose 1-diphosphate + AMP + H(+)</text>
        <dbReference type="Rhea" id="RHEA:15609"/>
        <dbReference type="ChEBI" id="CHEBI:15378"/>
        <dbReference type="ChEBI" id="CHEBI:30616"/>
        <dbReference type="ChEBI" id="CHEBI:58017"/>
        <dbReference type="ChEBI" id="CHEBI:78346"/>
        <dbReference type="ChEBI" id="CHEBI:456215"/>
        <dbReference type="EC" id="2.7.6.1"/>
    </reaction>
</comment>
<evidence type="ECO:0000256" key="6">
    <source>
        <dbReference type="ARBA" id="ARBA00022777"/>
    </source>
</evidence>
<evidence type="ECO:0000256" key="1">
    <source>
        <dbReference type="ARBA" id="ARBA00013247"/>
    </source>
</evidence>
<keyword evidence="4" id="KW-0545">Nucleotide biosynthesis</keyword>
<keyword evidence="3" id="KW-0479">Metal-binding</keyword>
<keyword evidence="8" id="KW-0460">Magnesium</keyword>
<dbReference type="Pfam" id="PF13793">
    <property type="entry name" value="Pribosyltran_N"/>
    <property type="match status" value="1"/>
</dbReference>
<organism evidence="11 12">
    <name type="scientific">Methylomarinovum tepidoasis</name>
    <dbReference type="NCBI Taxonomy" id="2840183"/>
    <lineage>
        <taxon>Bacteria</taxon>
        <taxon>Pseudomonadati</taxon>
        <taxon>Pseudomonadota</taxon>
        <taxon>Gammaproteobacteria</taxon>
        <taxon>Methylococcales</taxon>
        <taxon>Methylothermaceae</taxon>
        <taxon>Methylomarinovum</taxon>
    </lineage>
</organism>
<reference evidence="12" key="1">
    <citation type="journal article" date="2024" name="Int. J. Syst. Evol. Microbiol.">
        <title>Methylomarinovum tepidoasis sp. nov., a moderately thermophilic methanotroph of the family Methylothermaceae isolated from a deep-sea hydrothermal field.</title>
        <authorList>
            <person name="Hirayama H."/>
            <person name="Takaki Y."/>
            <person name="Abe M."/>
            <person name="Miyazaki M."/>
            <person name="Uematsu K."/>
            <person name="Matsui Y."/>
            <person name="Takai K."/>
        </authorList>
    </citation>
    <scope>NUCLEOTIDE SEQUENCE [LARGE SCALE GENOMIC DNA]</scope>
    <source>
        <strain evidence="12">IN45</strain>
    </source>
</reference>
<dbReference type="SMART" id="SM01400">
    <property type="entry name" value="Pribosyltran_N"/>
    <property type="match status" value="1"/>
</dbReference>
<evidence type="ECO:0000256" key="2">
    <source>
        <dbReference type="ARBA" id="ARBA00022679"/>
    </source>
</evidence>
<dbReference type="Proteomes" id="UP001321450">
    <property type="component" value="Chromosome"/>
</dbReference>
<evidence type="ECO:0000256" key="5">
    <source>
        <dbReference type="ARBA" id="ARBA00022741"/>
    </source>
</evidence>
<dbReference type="InterPro" id="IPR029057">
    <property type="entry name" value="PRTase-like"/>
</dbReference>
<dbReference type="KEGG" id="meiy:MIN45_P0005"/>
<keyword evidence="6" id="KW-0418">Kinase</keyword>
<dbReference type="RefSeq" id="WP_286292581.1">
    <property type="nucleotide sequence ID" value="NZ_AP024718.1"/>
</dbReference>
<feature type="domain" description="Ribose-phosphate pyrophosphokinase N-terminal" evidence="10">
    <location>
        <begin position="18"/>
        <end position="137"/>
    </location>
</feature>
<proteinExistence type="predicted"/>
<dbReference type="PANTHER" id="PTHR10210:SF32">
    <property type="entry name" value="RIBOSE-PHOSPHATE PYROPHOSPHOKINASE 2"/>
    <property type="match status" value="1"/>
</dbReference>
<dbReference type="GO" id="GO:0004749">
    <property type="term" value="F:ribose phosphate diphosphokinase activity"/>
    <property type="evidence" value="ECO:0007669"/>
    <property type="project" value="UniProtKB-EC"/>
</dbReference>
<accession>A0AAU9CBM9</accession>
<dbReference type="GO" id="GO:0005737">
    <property type="term" value="C:cytoplasm"/>
    <property type="evidence" value="ECO:0007669"/>
    <property type="project" value="TreeGrafter"/>
</dbReference>
<dbReference type="GO" id="GO:0006164">
    <property type="term" value="P:purine nucleotide biosynthetic process"/>
    <property type="evidence" value="ECO:0007669"/>
    <property type="project" value="TreeGrafter"/>
</dbReference>
<evidence type="ECO:0000256" key="3">
    <source>
        <dbReference type="ARBA" id="ARBA00022723"/>
    </source>
</evidence>
<dbReference type="GO" id="GO:0006015">
    <property type="term" value="P:5-phosphoribose 1-diphosphate biosynthetic process"/>
    <property type="evidence" value="ECO:0007669"/>
    <property type="project" value="TreeGrafter"/>
</dbReference>
<evidence type="ECO:0000256" key="8">
    <source>
        <dbReference type="ARBA" id="ARBA00022842"/>
    </source>
</evidence>
<dbReference type="FunFam" id="3.40.50.2020:FF:000007">
    <property type="entry name" value="Ribose-phosphate pyrophosphokinase"/>
    <property type="match status" value="1"/>
</dbReference>
<dbReference type="NCBIfam" id="TIGR01251">
    <property type="entry name" value="ribP_PPkin"/>
    <property type="match status" value="1"/>
</dbReference>
<dbReference type="PANTHER" id="PTHR10210">
    <property type="entry name" value="RIBOSE-PHOSPHATE DIPHOSPHOKINASE FAMILY MEMBER"/>
    <property type="match status" value="1"/>
</dbReference>
<evidence type="ECO:0000313" key="12">
    <source>
        <dbReference type="Proteomes" id="UP001321450"/>
    </source>
</evidence>
<dbReference type="AlphaFoldDB" id="A0AAU9CBM9"/>
<dbReference type="GO" id="GO:0005524">
    <property type="term" value="F:ATP binding"/>
    <property type="evidence" value="ECO:0007669"/>
    <property type="project" value="UniProtKB-KW"/>
</dbReference>
<dbReference type="InterPro" id="IPR005946">
    <property type="entry name" value="Rib-P_diPkinase"/>
</dbReference>
<evidence type="ECO:0000256" key="4">
    <source>
        <dbReference type="ARBA" id="ARBA00022727"/>
    </source>
</evidence>
<evidence type="ECO:0000259" key="10">
    <source>
        <dbReference type="Pfam" id="PF13793"/>
    </source>
</evidence>
<protein>
    <recommendedName>
        <fullName evidence="1">ribose-phosphate diphosphokinase</fullName>
        <ecNumber evidence="1">2.7.6.1</ecNumber>
    </recommendedName>
</protein>
<dbReference type="InterPro" id="IPR000836">
    <property type="entry name" value="PRTase_dom"/>
</dbReference>